<dbReference type="Proteomes" id="UP000233551">
    <property type="component" value="Unassembled WGS sequence"/>
</dbReference>
<keyword evidence="2" id="KW-1185">Reference proteome</keyword>
<dbReference type="GO" id="GO:0003918">
    <property type="term" value="F:DNA topoisomerase type II (double strand cut, ATP-hydrolyzing) activity"/>
    <property type="evidence" value="ECO:0007669"/>
    <property type="project" value="InterPro"/>
</dbReference>
<accession>A0A2I0IUW9</accession>
<proteinExistence type="predicted"/>
<dbReference type="GO" id="GO:0003677">
    <property type="term" value="F:DNA binding"/>
    <property type="evidence" value="ECO:0007669"/>
    <property type="project" value="InterPro"/>
</dbReference>
<dbReference type="STRING" id="22663.A0A2I0IUW9"/>
<dbReference type="GO" id="GO:0000228">
    <property type="term" value="C:nuclear chromosome"/>
    <property type="evidence" value="ECO:0007669"/>
    <property type="project" value="TreeGrafter"/>
</dbReference>
<dbReference type="GO" id="GO:0007131">
    <property type="term" value="P:reciprocal meiotic recombination"/>
    <property type="evidence" value="ECO:0007669"/>
    <property type="project" value="TreeGrafter"/>
</dbReference>
<sequence>MDAYVASNRQTARLTLQSVILQTIQSLSTSSSFASTSKTLTLADLSLSSTCREVTYLSLDSVQSKIESLILKVAKSIISGDGCSFDIPSRSANQLYISELNCIVLKDKNTLCPFANVSTDRTQFDAVLDDASYMLGCTISSLNVIASKTEVVVGRLIFSDNGDMINYTRMGMGRKAIPPNIDRVGDM</sequence>
<organism evidence="1 2">
    <name type="scientific">Punica granatum</name>
    <name type="common">Pomegranate</name>
    <dbReference type="NCBI Taxonomy" id="22663"/>
    <lineage>
        <taxon>Eukaryota</taxon>
        <taxon>Viridiplantae</taxon>
        <taxon>Streptophyta</taxon>
        <taxon>Embryophyta</taxon>
        <taxon>Tracheophyta</taxon>
        <taxon>Spermatophyta</taxon>
        <taxon>Magnoliopsida</taxon>
        <taxon>eudicotyledons</taxon>
        <taxon>Gunneridae</taxon>
        <taxon>Pentapetalae</taxon>
        <taxon>rosids</taxon>
        <taxon>malvids</taxon>
        <taxon>Myrtales</taxon>
        <taxon>Lythraceae</taxon>
        <taxon>Punica</taxon>
    </lineage>
</organism>
<dbReference type="InterPro" id="IPR036388">
    <property type="entry name" value="WH-like_DNA-bd_sf"/>
</dbReference>
<dbReference type="PANTHER" id="PTHR10848:SF4">
    <property type="entry name" value="DNA TOPOISOMERASE 6 SUBUNIT A"/>
    <property type="match status" value="1"/>
</dbReference>
<name>A0A2I0IUW9_PUNGR</name>
<evidence type="ECO:0000313" key="2">
    <source>
        <dbReference type="Proteomes" id="UP000233551"/>
    </source>
</evidence>
<evidence type="ECO:0000313" key="1">
    <source>
        <dbReference type="EMBL" id="PKI47778.1"/>
    </source>
</evidence>
<dbReference type="InterPro" id="IPR002815">
    <property type="entry name" value="Spo11/TopoVI_A"/>
</dbReference>
<protein>
    <submittedName>
        <fullName evidence="1">Uncharacterized protein</fullName>
    </submittedName>
</protein>
<comment type="caution">
    <text evidence="1">The sequence shown here is derived from an EMBL/GenBank/DDBJ whole genome shotgun (WGS) entry which is preliminary data.</text>
</comment>
<dbReference type="GO" id="GO:0042138">
    <property type="term" value="P:meiotic DNA double-strand break formation"/>
    <property type="evidence" value="ECO:0007669"/>
    <property type="project" value="TreeGrafter"/>
</dbReference>
<gene>
    <name evidence="1" type="ORF">CRG98_031828</name>
</gene>
<dbReference type="GO" id="GO:0000706">
    <property type="term" value="P:meiotic DNA double-strand break processing"/>
    <property type="evidence" value="ECO:0007669"/>
    <property type="project" value="TreeGrafter"/>
</dbReference>
<dbReference type="AlphaFoldDB" id="A0A2I0IUW9"/>
<dbReference type="Gene3D" id="1.10.10.10">
    <property type="entry name" value="Winged helix-like DNA-binding domain superfamily/Winged helix DNA-binding domain"/>
    <property type="match status" value="1"/>
</dbReference>
<dbReference type="EMBL" id="PGOL01002460">
    <property type="protein sequence ID" value="PKI47778.1"/>
    <property type="molecule type" value="Genomic_DNA"/>
</dbReference>
<dbReference type="PANTHER" id="PTHR10848">
    <property type="entry name" value="MEIOTIC RECOMBINATION PROTEIN SPO11"/>
    <property type="match status" value="1"/>
</dbReference>
<reference evidence="1 2" key="1">
    <citation type="submission" date="2017-11" db="EMBL/GenBank/DDBJ databases">
        <title>De-novo sequencing of pomegranate (Punica granatum L.) genome.</title>
        <authorList>
            <person name="Akparov Z."/>
            <person name="Amiraslanov A."/>
            <person name="Hajiyeva S."/>
            <person name="Abbasov M."/>
            <person name="Kaur K."/>
            <person name="Hamwieh A."/>
            <person name="Solovyev V."/>
            <person name="Salamov A."/>
            <person name="Braich B."/>
            <person name="Kosarev P."/>
            <person name="Mahmoud A."/>
            <person name="Hajiyev E."/>
            <person name="Babayeva S."/>
            <person name="Izzatullayeva V."/>
            <person name="Mammadov A."/>
            <person name="Mammadov A."/>
            <person name="Sharifova S."/>
            <person name="Ojaghi J."/>
            <person name="Eynullazada K."/>
            <person name="Bayramov B."/>
            <person name="Abdulazimova A."/>
            <person name="Shahmuradov I."/>
        </authorList>
    </citation>
    <scope>NUCLEOTIDE SEQUENCE [LARGE SCALE GENOMIC DNA]</scope>
    <source>
        <strain evidence="2">cv. AG2017</strain>
        <tissue evidence="1">Leaf</tissue>
    </source>
</reference>